<keyword evidence="8" id="KW-0479">Metal-binding</keyword>
<dbReference type="EC" id="1.8.3.1" evidence="5"/>
<evidence type="ECO:0000256" key="5">
    <source>
        <dbReference type="ARBA" id="ARBA00012505"/>
    </source>
</evidence>
<dbReference type="SUPFAM" id="SSF81296">
    <property type="entry name" value="E set domains"/>
    <property type="match status" value="1"/>
</dbReference>
<dbReference type="GO" id="GO:0020037">
    <property type="term" value="F:heme binding"/>
    <property type="evidence" value="ECO:0007669"/>
    <property type="project" value="InterPro"/>
</dbReference>
<dbReference type="InterPro" id="IPR036374">
    <property type="entry name" value="OxRdtase_Mopterin-bd_sf"/>
</dbReference>
<evidence type="ECO:0000256" key="2">
    <source>
        <dbReference type="ARBA" id="ARBA00001970"/>
    </source>
</evidence>
<dbReference type="AlphaFoldDB" id="A0A7S2MXZ7"/>
<keyword evidence="7" id="KW-0349">Heme</keyword>
<dbReference type="FunFam" id="3.10.120.10:FF:000007">
    <property type="entry name" value="Sulfite oxidase, mitochondrial"/>
    <property type="match status" value="1"/>
</dbReference>
<evidence type="ECO:0000313" key="13">
    <source>
        <dbReference type="EMBL" id="CAD9508971.1"/>
    </source>
</evidence>
<sequence length="636" mass="69705">MIPNRAMFRQTSVVARAGCTKLPRENIKKASFASLRGARSSPSSVHTILLQKRWQGQKCAVSQPSLCRSFSAFSPSGGSADASSSQSSFAGAFGVAFLAGFAGCAILSGDRKNVTDSEAAAFASFPPLSSAPSIAPSIVKNNDEVDEETDNFPVYTVADVAKNNGKDGSRIWMSYGGMVYDVTDFVPNHPGGSEKIMMAAGSAIEPYWYLYRQHFASDLPMNLMEKLVIGRLNEADQDKIDEVMEKMSEESDPYALEPTRHPALIVHSEQPMNAEVPEKIITENYITPPEYFYIRHHHPVPFLSEKEIKNYHVKFDLTEYGGKEVEISLADLKKLKKVEITTTLQCSGNRRSGFNEVKKTSGTSWGQGALSTAKWGGARLKDVLELAGLKDAIAAEDEGLEHVRFESLDGMKSSIRIDKAMNPYGDCILAYEMNGEPLPRDHGFPVRVIVPGYSAVRNVKWVSKVQLSKAEAEGPWQRGLNYKTLPPSVTDAKSIDIDSMPSMMIGSVFSGITSAEVSKKGRALYNAGDNVMVKASGWAWAGGGRNIVRVDLTGDKGKTWATADIKQGNDQKYGRAWAWVFWSCELPATVGENGTVEIHSKALDIAFNVQPENCSHTWNVRGLGNNSWYRKIIAVN</sequence>
<dbReference type="InterPro" id="IPR014756">
    <property type="entry name" value="Ig_E-set"/>
</dbReference>
<dbReference type="InterPro" id="IPR001199">
    <property type="entry name" value="Cyt_B5-like_heme/steroid-bd"/>
</dbReference>
<dbReference type="EMBL" id="HBGV01015662">
    <property type="protein sequence ID" value="CAD9508971.1"/>
    <property type="molecule type" value="Transcribed_RNA"/>
</dbReference>
<keyword evidence="9" id="KW-0560">Oxidoreductase</keyword>
<evidence type="ECO:0000256" key="7">
    <source>
        <dbReference type="ARBA" id="ARBA00022617"/>
    </source>
</evidence>
<reference evidence="13" key="1">
    <citation type="submission" date="2021-01" db="EMBL/GenBank/DDBJ databases">
        <authorList>
            <person name="Corre E."/>
            <person name="Pelletier E."/>
            <person name="Niang G."/>
            <person name="Scheremetjew M."/>
            <person name="Finn R."/>
            <person name="Kale V."/>
            <person name="Holt S."/>
            <person name="Cochrane G."/>
            <person name="Meng A."/>
            <person name="Brown T."/>
            <person name="Cohen L."/>
        </authorList>
    </citation>
    <scope>NUCLEOTIDE SEQUENCE</scope>
    <source>
        <strain evidence="13">CCMP826</strain>
    </source>
</reference>
<dbReference type="PROSITE" id="PS00191">
    <property type="entry name" value="CYTOCHROME_B5_1"/>
    <property type="match status" value="1"/>
</dbReference>
<accession>A0A7S2MXZ7</accession>
<dbReference type="GO" id="GO:0006790">
    <property type="term" value="P:sulfur compound metabolic process"/>
    <property type="evidence" value="ECO:0007669"/>
    <property type="project" value="TreeGrafter"/>
</dbReference>
<evidence type="ECO:0000256" key="6">
    <source>
        <dbReference type="ARBA" id="ARBA00022505"/>
    </source>
</evidence>
<dbReference type="InterPro" id="IPR005066">
    <property type="entry name" value="MoCF_OxRdtse_dimer"/>
</dbReference>
<dbReference type="FunFam" id="3.90.420.10:FF:000002">
    <property type="entry name" value="sulfite oxidase, mitochondrial"/>
    <property type="match status" value="1"/>
</dbReference>
<evidence type="ECO:0000256" key="3">
    <source>
        <dbReference type="ARBA" id="ARBA00004569"/>
    </source>
</evidence>
<evidence type="ECO:0000256" key="4">
    <source>
        <dbReference type="ARBA" id="ARBA00004971"/>
    </source>
</evidence>
<name>A0A7S2MXZ7_9STRA</name>
<dbReference type="GO" id="GO:0030151">
    <property type="term" value="F:molybdenum ion binding"/>
    <property type="evidence" value="ECO:0007669"/>
    <property type="project" value="InterPro"/>
</dbReference>
<dbReference type="Gene3D" id="2.60.40.650">
    <property type="match status" value="1"/>
</dbReference>
<dbReference type="SUPFAM" id="SSF55856">
    <property type="entry name" value="Cytochrome b5-like heme/steroid binding domain"/>
    <property type="match status" value="1"/>
</dbReference>
<dbReference type="PROSITE" id="PS50255">
    <property type="entry name" value="CYTOCHROME_B5_2"/>
    <property type="match status" value="1"/>
</dbReference>
<evidence type="ECO:0000256" key="11">
    <source>
        <dbReference type="ARBA" id="ARBA00023128"/>
    </source>
</evidence>
<dbReference type="PANTHER" id="PTHR19372:SF7">
    <property type="entry name" value="SULFITE OXIDASE, MITOCHONDRIAL"/>
    <property type="match status" value="1"/>
</dbReference>
<comment type="pathway">
    <text evidence="4">Energy metabolism; sulfur metabolism.</text>
</comment>
<dbReference type="InterPro" id="IPR036400">
    <property type="entry name" value="Cyt_B5-like_heme/steroid_sf"/>
</dbReference>
<keyword evidence="6" id="KW-0500">Molybdenum</keyword>
<dbReference type="InterPro" id="IPR008335">
    <property type="entry name" value="Mopterin_OxRdtase_euk"/>
</dbReference>
<dbReference type="SMART" id="SM01117">
    <property type="entry name" value="Cyt-b5"/>
    <property type="match status" value="1"/>
</dbReference>
<dbReference type="GO" id="GO:0043546">
    <property type="term" value="F:molybdopterin cofactor binding"/>
    <property type="evidence" value="ECO:0007669"/>
    <property type="project" value="TreeGrafter"/>
</dbReference>
<dbReference type="Pfam" id="PF00174">
    <property type="entry name" value="Oxidored_molyb"/>
    <property type="match status" value="1"/>
</dbReference>
<dbReference type="Gene3D" id="3.90.420.10">
    <property type="entry name" value="Oxidoreductase, molybdopterin-binding domain"/>
    <property type="match status" value="1"/>
</dbReference>
<comment type="subcellular location">
    <subcellularLocation>
        <location evidence="3">Mitochondrion intermembrane space</location>
    </subcellularLocation>
</comment>
<dbReference type="Pfam" id="PF00173">
    <property type="entry name" value="Cyt-b5"/>
    <property type="match status" value="1"/>
</dbReference>
<organism evidence="13">
    <name type="scientific">Helicotheca tamesis</name>
    <dbReference type="NCBI Taxonomy" id="374047"/>
    <lineage>
        <taxon>Eukaryota</taxon>
        <taxon>Sar</taxon>
        <taxon>Stramenopiles</taxon>
        <taxon>Ochrophyta</taxon>
        <taxon>Bacillariophyta</taxon>
        <taxon>Mediophyceae</taxon>
        <taxon>Lithodesmiophycidae</taxon>
        <taxon>Lithodesmiales</taxon>
        <taxon>Lithodesmiaceae</taxon>
        <taxon>Helicotheca</taxon>
    </lineage>
</organism>
<evidence type="ECO:0000256" key="9">
    <source>
        <dbReference type="ARBA" id="ARBA00023002"/>
    </source>
</evidence>
<dbReference type="GO" id="GO:0005758">
    <property type="term" value="C:mitochondrial intermembrane space"/>
    <property type="evidence" value="ECO:0007669"/>
    <property type="project" value="UniProtKB-SubCell"/>
</dbReference>
<evidence type="ECO:0000256" key="1">
    <source>
        <dbReference type="ARBA" id="ARBA00001924"/>
    </source>
</evidence>
<dbReference type="InterPro" id="IPR018506">
    <property type="entry name" value="Cyt_B5_heme-BS"/>
</dbReference>
<dbReference type="PRINTS" id="PR00407">
    <property type="entry name" value="EUMOPTERIN"/>
</dbReference>
<proteinExistence type="predicted"/>
<protein>
    <recommendedName>
        <fullName evidence="5">sulfite oxidase</fullName>
        <ecNumber evidence="5">1.8.3.1</ecNumber>
    </recommendedName>
</protein>
<gene>
    <name evidence="13" type="ORF">HTAM1171_LOCUS9661</name>
</gene>
<comment type="cofactor">
    <cofactor evidence="2">
        <name>heme b</name>
        <dbReference type="ChEBI" id="CHEBI:60344"/>
    </cofactor>
</comment>
<dbReference type="GO" id="GO:0008482">
    <property type="term" value="F:sulfite oxidase activity"/>
    <property type="evidence" value="ECO:0007669"/>
    <property type="project" value="UniProtKB-EC"/>
</dbReference>
<dbReference type="Gene3D" id="3.10.120.10">
    <property type="entry name" value="Cytochrome b5-like heme/steroid binding domain"/>
    <property type="match status" value="1"/>
</dbReference>
<dbReference type="PRINTS" id="PR00363">
    <property type="entry name" value="CYTOCHROMEB5"/>
</dbReference>
<feature type="domain" description="Cytochrome b5 heme-binding" evidence="12">
    <location>
        <begin position="152"/>
        <end position="233"/>
    </location>
</feature>
<keyword evidence="10" id="KW-0408">Iron</keyword>
<evidence type="ECO:0000259" key="12">
    <source>
        <dbReference type="PROSITE" id="PS50255"/>
    </source>
</evidence>
<dbReference type="Pfam" id="PF03404">
    <property type="entry name" value="Mo-co_dimer"/>
    <property type="match status" value="1"/>
</dbReference>
<evidence type="ECO:0000256" key="10">
    <source>
        <dbReference type="ARBA" id="ARBA00023004"/>
    </source>
</evidence>
<dbReference type="InterPro" id="IPR000572">
    <property type="entry name" value="OxRdtase_Mopterin-bd_dom"/>
</dbReference>
<comment type="cofactor">
    <cofactor evidence="1">
        <name>Mo-molybdopterin</name>
        <dbReference type="ChEBI" id="CHEBI:71302"/>
    </cofactor>
</comment>
<dbReference type="SUPFAM" id="SSF56524">
    <property type="entry name" value="Oxidoreductase molybdopterin-binding domain"/>
    <property type="match status" value="1"/>
</dbReference>
<keyword evidence="11" id="KW-0496">Mitochondrion</keyword>
<dbReference type="PANTHER" id="PTHR19372">
    <property type="entry name" value="SULFITE REDUCTASE"/>
    <property type="match status" value="1"/>
</dbReference>
<evidence type="ECO:0000256" key="8">
    <source>
        <dbReference type="ARBA" id="ARBA00022723"/>
    </source>
</evidence>